<dbReference type="InterPro" id="IPR042206">
    <property type="entry name" value="CRISPR-assoc_Cas1_C"/>
</dbReference>
<dbReference type="Proteomes" id="UP000523000">
    <property type="component" value="Unassembled WGS sequence"/>
</dbReference>
<dbReference type="Gene3D" id="1.20.120.920">
    <property type="entry name" value="CRISPR-associated endonuclease Cas1, C-terminal domain"/>
    <property type="match status" value="1"/>
</dbReference>
<dbReference type="InterPro" id="IPR033641">
    <property type="entry name" value="Cas1_I-E"/>
</dbReference>
<keyword evidence="10" id="KW-1185">Reference proteome</keyword>
<reference evidence="9 10" key="1">
    <citation type="submission" date="2020-08" db="EMBL/GenBank/DDBJ databases">
        <title>Sequencing the genomes of 1000 actinobacteria strains.</title>
        <authorList>
            <person name="Klenk H.-P."/>
        </authorList>
    </citation>
    <scope>NUCLEOTIDE SEQUENCE [LARGE SCALE GENOMIC DNA]</scope>
    <source>
        <strain evidence="9 10">DSM 22826</strain>
    </source>
</reference>
<evidence type="ECO:0000256" key="2">
    <source>
        <dbReference type="ARBA" id="ARBA00022723"/>
    </source>
</evidence>
<comment type="caution">
    <text evidence="9">The sequence shown here is derived from an EMBL/GenBank/DDBJ whole genome shotgun (WGS) entry which is preliminary data.</text>
</comment>
<dbReference type="CDD" id="cd09719">
    <property type="entry name" value="Cas1_I-E"/>
    <property type="match status" value="1"/>
</dbReference>
<keyword evidence="2 8" id="KW-0479">Metal-binding</keyword>
<dbReference type="InterPro" id="IPR002729">
    <property type="entry name" value="CRISPR-assoc_Cas1"/>
</dbReference>
<organism evidence="9 10">
    <name type="scientific">Paeniglutamicibacter cryotolerans</name>
    <dbReference type="NCBI Taxonomy" id="670079"/>
    <lineage>
        <taxon>Bacteria</taxon>
        <taxon>Bacillati</taxon>
        <taxon>Actinomycetota</taxon>
        <taxon>Actinomycetes</taxon>
        <taxon>Micrococcales</taxon>
        <taxon>Micrococcaceae</taxon>
        <taxon>Paeniglutamicibacter</taxon>
    </lineage>
</organism>
<dbReference type="GO" id="GO:0043571">
    <property type="term" value="P:maintenance of CRISPR repeat elements"/>
    <property type="evidence" value="ECO:0007669"/>
    <property type="project" value="UniProtKB-UniRule"/>
</dbReference>
<dbReference type="InterPro" id="IPR042211">
    <property type="entry name" value="CRISPR-assoc_Cas1_N"/>
</dbReference>
<evidence type="ECO:0000313" key="10">
    <source>
        <dbReference type="Proteomes" id="UP000523000"/>
    </source>
</evidence>
<keyword evidence="6 8" id="KW-0051">Antiviral defense</keyword>
<evidence type="ECO:0000313" key="9">
    <source>
        <dbReference type="EMBL" id="MBB2997490.1"/>
    </source>
</evidence>
<dbReference type="GO" id="GO:0004520">
    <property type="term" value="F:DNA endonuclease activity"/>
    <property type="evidence" value="ECO:0007669"/>
    <property type="project" value="InterPro"/>
</dbReference>
<gene>
    <name evidence="8" type="primary">cas1</name>
    <name evidence="9" type="ORF">E9229_003737</name>
</gene>
<proteinExistence type="inferred from homology"/>
<dbReference type="NCBIfam" id="TIGR00287">
    <property type="entry name" value="cas1"/>
    <property type="match status" value="1"/>
</dbReference>
<keyword evidence="4 8" id="KW-0378">Hydrolase</keyword>
<dbReference type="NCBIfam" id="TIGR03638">
    <property type="entry name" value="cas1_ECOLI"/>
    <property type="match status" value="1"/>
</dbReference>
<keyword evidence="5 8" id="KW-0460">Magnesium</keyword>
<dbReference type="HAMAP" id="MF_01470">
    <property type="entry name" value="Cas1"/>
    <property type="match status" value="1"/>
</dbReference>
<protein>
    <recommendedName>
        <fullName evidence="8">CRISPR-associated endonuclease Cas1</fullName>
        <ecNumber evidence="8">3.1.-.-</ecNumber>
    </recommendedName>
</protein>
<evidence type="ECO:0000256" key="4">
    <source>
        <dbReference type="ARBA" id="ARBA00022801"/>
    </source>
</evidence>
<dbReference type="GO" id="GO:0003677">
    <property type="term" value="F:DNA binding"/>
    <property type="evidence" value="ECO:0007669"/>
    <property type="project" value="UniProtKB-KW"/>
</dbReference>
<evidence type="ECO:0000256" key="5">
    <source>
        <dbReference type="ARBA" id="ARBA00022842"/>
    </source>
</evidence>
<dbReference type="AlphaFoldDB" id="A0A839QP04"/>
<comment type="subunit">
    <text evidence="8">Homodimer, forms a heterotetramer with a Cas2 homodimer.</text>
</comment>
<evidence type="ECO:0000256" key="7">
    <source>
        <dbReference type="ARBA" id="ARBA00023125"/>
    </source>
</evidence>
<accession>A0A839QP04</accession>
<feature type="binding site" evidence="8">
    <location>
        <position position="228"/>
    </location>
    <ligand>
        <name>Mn(2+)</name>
        <dbReference type="ChEBI" id="CHEBI:29035"/>
    </ligand>
</feature>
<feature type="binding site" evidence="8">
    <location>
        <position position="148"/>
    </location>
    <ligand>
        <name>Mn(2+)</name>
        <dbReference type="ChEBI" id="CHEBI:29035"/>
    </ligand>
</feature>
<dbReference type="Gene3D" id="3.100.10.20">
    <property type="entry name" value="CRISPR-associated endonuclease Cas1, N-terminal domain"/>
    <property type="match status" value="1"/>
</dbReference>
<dbReference type="GO" id="GO:0016787">
    <property type="term" value="F:hydrolase activity"/>
    <property type="evidence" value="ECO:0007669"/>
    <property type="project" value="UniProtKB-KW"/>
</dbReference>
<keyword evidence="7 8" id="KW-0238">DNA-binding</keyword>
<evidence type="ECO:0000256" key="3">
    <source>
        <dbReference type="ARBA" id="ARBA00022759"/>
    </source>
</evidence>
<dbReference type="PANTHER" id="PTHR34353:SF3">
    <property type="entry name" value="CRISPR-ASSOCIATED ENDONUCLEASE CAS1"/>
    <property type="match status" value="1"/>
</dbReference>
<dbReference type="PANTHER" id="PTHR34353">
    <property type="entry name" value="CRISPR-ASSOCIATED ENDONUCLEASE CAS1 1"/>
    <property type="match status" value="1"/>
</dbReference>
<evidence type="ECO:0000256" key="6">
    <source>
        <dbReference type="ARBA" id="ARBA00023118"/>
    </source>
</evidence>
<dbReference type="GO" id="GO:0046872">
    <property type="term" value="F:metal ion binding"/>
    <property type="evidence" value="ECO:0007669"/>
    <property type="project" value="UniProtKB-UniRule"/>
</dbReference>
<dbReference type="EMBL" id="JACHVS010000002">
    <property type="protein sequence ID" value="MBB2997490.1"/>
    <property type="molecule type" value="Genomic_DNA"/>
</dbReference>
<evidence type="ECO:0000256" key="1">
    <source>
        <dbReference type="ARBA" id="ARBA00022722"/>
    </source>
</evidence>
<comment type="similarity">
    <text evidence="8">Belongs to the CRISPR-associated endonuclease Cas1 family.</text>
</comment>
<sequence length="318" mass="35330">MAGPTPSKRPVELPALTRVSDRISFLYLERCTVHRDQNALTVTDKDSVVHVPAASIGTLLFGPGTRVTHQAMSLLADCGATAVWVGEKGVRYYAHGRSLARSSRLLEAQARLVSNRQSRVAVARLMYEMRFPGEDLEGTTMQQLRGREGARVKRVYREQSEKWKVNWERRDYRPDDFNASDDINQALTAAHTCLYGIVHTVIVSLGCSPGLGFVHSGHDKSFVYDIADLYKAEISIPLAFEVTASMPADIASSVRQAVRDAVFESRLLTRCSVDIQKLLLPDFEVEENDLSQDVVSIWDYQQGMLASGSNYSEVGETS</sequence>
<keyword evidence="3 8" id="KW-0255">Endonuclease</keyword>
<keyword evidence="1 8" id="KW-0540">Nuclease</keyword>
<comment type="function">
    <text evidence="8">CRISPR (clustered regularly interspaced short palindromic repeat), is an adaptive immune system that provides protection against mobile genetic elements (viruses, transposable elements and conjugative plasmids). CRISPR clusters contain spacers, sequences complementary to antecedent mobile elements, and target invading nucleic acids. CRISPR clusters are transcribed and processed into CRISPR RNA (crRNA). Acts as a dsDNA endonuclease. Involved in the integration of spacer DNA into the CRISPR cassette.</text>
</comment>
<dbReference type="EC" id="3.1.-.-" evidence="8"/>
<feature type="binding site" evidence="8">
    <location>
        <position position="215"/>
    </location>
    <ligand>
        <name>Mn(2+)</name>
        <dbReference type="ChEBI" id="CHEBI:29035"/>
    </ligand>
</feature>
<dbReference type="GO" id="GO:0051607">
    <property type="term" value="P:defense response to virus"/>
    <property type="evidence" value="ECO:0007669"/>
    <property type="project" value="UniProtKB-UniRule"/>
</dbReference>
<dbReference type="Pfam" id="PF01867">
    <property type="entry name" value="Cas_Cas1"/>
    <property type="match status" value="2"/>
</dbReference>
<comment type="cofactor">
    <cofactor evidence="8">
        <name>Mg(2+)</name>
        <dbReference type="ChEBI" id="CHEBI:18420"/>
    </cofactor>
    <cofactor evidence="8">
        <name>Mn(2+)</name>
        <dbReference type="ChEBI" id="CHEBI:29035"/>
    </cofactor>
</comment>
<evidence type="ECO:0000256" key="8">
    <source>
        <dbReference type="HAMAP-Rule" id="MF_01470"/>
    </source>
</evidence>
<dbReference type="InterPro" id="IPR050646">
    <property type="entry name" value="Cas1"/>
</dbReference>
<keyword evidence="8" id="KW-0464">Manganese</keyword>
<dbReference type="RefSeq" id="WP_183513038.1">
    <property type="nucleotide sequence ID" value="NZ_BAABGK010000012.1"/>
</dbReference>
<dbReference type="InterPro" id="IPR019851">
    <property type="entry name" value="CRISPR-assoc_Cas1_ECOLI"/>
</dbReference>
<name>A0A839QP04_9MICC</name>